<dbReference type="GO" id="GO:0106300">
    <property type="term" value="P:protein-DNA covalent cross-linking repair"/>
    <property type="evidence" value="ECO:0007669"/>
    <property type="project" value="InterPro"/>
</dbReference>
<proteinExistence type="inferred from homology"/>
<dbReference type="PANTHER" id="PTHR13604">
    <property type="entry name" value="DC12-RELATED"/>
    <property type="match status" value="1"/>
</dbReference>
<dbReference type="AlphaFoldDB" id="A0A545U7H4"/>
<dbReference type="Proteomes" id="UP000315439">
    <property type="component" value="Unassembled WGS sequence"/>
</dbReference>
<dbReference type="GO" id="GO:0008233">
    <property type="term" value="F:peptidase activity"/>
    <property type="evidence" value="ECO:0007669"/>
    <property type="project" value="UniProtKB-KW"/>
</dbReference>
<name>A0A545U7H4_9GAMM</name>
<keyword evidence="10" id="KW-1185">Reference proteome</keyword>
<dbReference type="GO" id="GO:0016829">
    <property type="term" value="F:lyase activity"/>
    <property type="evidence" value="ECO:0007669"/>
    <property type="project" value="UniProtKB-KW"/>
</dbReference>
<comment type="caution">
    <text evidence="9">The sequence shown here is derived from an EMBL/GenBank/DDBJ whole genome shotgun (WGS) entry which is preliminary data.</text>
</comment>
<dbReference type="OrthoDB" id="6192129at2"/>
<dbReference type="Gene3D" id="3.90.1680.10">
    <property type="entry name" value="SOS response associated peptidase-like"/>
    <property type="match status" value="1"/>
</dbReference>
<keyword evidence="2 8" id="KW-0645">Protease</keyword>
<reference evidence="9 10" key="1">
    <citation type="submission" date="2019-07" db="EMBL/GenBank/DDBJ databases">
        <title>Draft genome for Aliikangiella sp. M105.</title>
        <authorList>
            <person name="Wang G."/>
        </authorList>
    </citation>
    <scope>NUCLEOTIDE SEQUENCE [LARGE SCALE GENOMIC DNA]</scope>
    <source>
        <strain evidence="9 10">M105</strain>
    </source>
</reference>
<evidence type="ECO:0000313" key="9">
    <source>
        <dbReference type="EMBL" id="TQV85414.1"/>
    </source>
</evidence>
<evidence type="ECO:0000256" key="4">
    <source>
        <dbReference type="ARBA" id="ARBA00022801"/>
    </source>
</evidence>
<dbReference type="InterPro" id="IPR036590">
    <property type="entry name" value="SRAP-like"/>
</dbReference>
<evidence type="ECO:0000256" key="5">
    <source>
        <dbReference type="ARBA" id="ARBA00023124"/>
    </source>
</evidence>
<evidence type="ECO:0000256" key="8">
    <source>
        <dbReference type="RuleBase" id="RU364100"/>
    </source>
</evidence>
<comment type="similarity">
    <text evidence="1 8">Belongs to the SOS response-associated peptidase family.</text>
</comment>
<dbReference type="Pfam" id="PF02586">
    <property type="entry name" value="SRAP"/>
    <property type="match status" value="1"/>
</dbReference>
<dbReference type="PANTHER" id="PTHR13604:SF0">
    <property type="entry name" value="ABASIC SITE PROCESSING PROTEIN HMCES"/>
    <property type="match status" value="1"/>
</dbReference>
<dbReference type="SUPFAM" id="SSF143081">
    <property type="entry name" value="BB1717-like"/>
    <property type="match status" value="1"/>
</dbReference>
<evidence type="ECO:0000256" key="2">
    <source>
        <dbReference type="ARBA" id="ARBA00022670"/>
    </source>
</evidence>
<evidence type="ECO:0000313" key="10">
    <source>
        <dbReference type="Proteomes" id="UP000315439"/>
    </source>
</evidence>
<dbReference type="GO" id="GO:0006508">
    <property type="term" value="P:proteolysis"/>
    <property type="evidence" value="ECO:0007669"/>
    <property type="project" value="UniProtKB-KW"/>
</dbReference>
<keyword evidence="6" id="KW-0238">DNA-binding</keyword>
<evidence type="ECO:0000256" key="3">
    <source>
        <dbReference type="ARBA" id="ARBA00022763"/>
    </source>
</evidence>
<keyword evidence="3" id="KW-0227">DNA damage</keyword>
<keyword evidence="7" id="KW-0456">Lyase</keyword>
<dbReference type="EMBL" id="VIKS01000012">
    <property type="protein sequence ID" value="TQV85414.1"/>
    <property type="molecule type" value="Genomic_DNA"/>
</dbReference>
<protein>
    <recommendedName>
        <fullName evidence="8">Abasic site processing protein</fullName>
        <ecNumber evidence="8">3.4.-.-</ecNumber>
    </recommendedName>
</protein>
<evidence type="ECO:0000256" key="6">
    <source>
        <dbReference type="ARBA" id="ARBA00023125"/>
    </source>
</evidence>
<accession>A0A545U7H4</accession>
<dbReference type="RefSeq" id="WP_142933091.1">
    <property type="nucleotide sequence ID" value="NZ_ML660168.1"/>
</dbReference>
<keyword evidence="5" id="KW-0190">Covalent protein-DNA linkage</keyword>
<gene>
    <name evidence="9" type="ORF">FLL46_19810</name>
</gene>
<dbReference type="GO" id="GO:0003697">
    <property type="term" value="F:single-stranded DNA binding"/>
    <property type="evidence" value="ECO:0007669"/>
    <property type="project" value="InterPro"/>
</dbReference>
<dbReference type="EC" id="3.4.-.-" evidence="8"/>
<dbReference type="InterPro" id="IPR003738">
    <property type="entry name" value="SRAP"/>
</dbReference>
<evidence type="ECO:0000256" key="1">
    <source>
        <dbReference type="ARBA" id="ARBA00008136"/>
    </source>
</evidence>
<organism evidence="9 10">
    <name type="scientific">Aliikangiella coralliicola</name>
    <dbReference type="NCBI Taxonomy" id="2592383"/>
    <lineage>
        <taxon>Bacteria</taxon>
        <taxon>Pseudomonadati</taxon>
        <taxon>Pseudomonadota</taxon>
        <taxon>Gammaproteobacteria</taxon>
        <taxon>Oceanospirillales</taxon>
        <taxon>Pleioneaceae</taxon>
        <taxon>Aliikangiella</taxon>
    </lineage>
</organism>
<evidence type="ECO:0000256" key="7">
    <source>
        <dbReference type="ARBA" id="ARBA00023239"/>
    </source>
</evidence>
<sequence length="217" mass="24950">MCGAFGINQNSSLIKILLEALHISTEIESDLNIRPNARIPISIGQGGQATGVEANWWLFQKRTETGFTYHNQWRSFNTRKDKLFSNRQADFSYRRCVIPASCFYEWKGNRYKIEPVDKAIAFGGLYKVWHAGDEPPHYSCSIITLPPHPKLCHIHDKSIPLMLLPEEITPWLDDSFHNPNYWLPTLETKIRFDLRVTPVDKKEPGKEIGESEIIPAD</sequence>
<keyword evidence="4 8" id="KW-0378">Hydrolase</keyword>